<gene>
    <name evidence="2" type="ORF">TH30_18165</name>
</gene>
<dbReference type="PANTHER" id="PTHR33490:SF1">
    <property type="entry name" value="SLL1233 PROTEIN"/>
    <property type="match status" value="1"/>
</dbReference>
<sequence length="290" mass="31910">MLSLELIHSTTYRYRRPVLLGPHRLMLRPREVRETRLVSFDVRMNPDTELIWTHDVADNAIATANFKDKTDYLEIISQSRIEMSATQWPVFAISADACSFPFSYSDNDWIDLGALTAQHYPDPQGRLSEWVNSFIFGCPTDTLSLLKDISVGISRRTIYQVRESEGTQTPLETLDKQEGSCRDFAVLFVAAARCLGLGARIVSGYLVNTGGWLSGSDGSGSTHAWAEVFLPGAGWVAFDPTNRSVGSGNLIAVAVVREMKQAVPVAGEFTGGNDALLEMNVAVSITVTER</sequence>
<reference evidence="2 3" key="1">
    <citation type="submission" date="2014-07" db="EMBL/GenBank/DDBJ databases">
        <title>Draft genome sequence of Thalassospira profundimaris PR54-5.</title>
        <authorList>
            <person name="Lai Q."/>
            <person name="Shao Z."/>
        </authorList>
    </citation>
    <scope>NUCLEOTIDE SEQUENCE [LARGE SCALE GENOMIC DNA]</scope>
    <source>
        <strain evidence="2 3">PR54-5</strain>
    </source>
</reference>
<dbReference type="InterPro" id="IPR038765">
    <property type="entry name" value="Papain-like_cys_pep_sf"/>
</dbReference>
<evidence type="ECO:0000259" key="1">
    <source>
        <dbReference type="SMART" id="SM00460"/>
    </source>
</evidence>
<dbReference type="InterPro" id="IPR002931">
    <property type="entry name" value="Transglutaminase-like"/>
</dbReference>
<name>A0A367WSX0_9PROT</name>
<evidence type="ECO:0000313" key="2">
    <source>
        <dbReference type="EMBL" id="RCK43542.1"/>
    </source>
</evidence>
<evidence type="ECO:0000313" key="3">
    <source>
        <dbReference type="Proteomes" id="UP000252255"/>
    </source>
</evidence>
<proteinExistence type="predicted"/>
<accession>A0A367WSX0</accession>
<comment type="caution">
    <text evidence="2">The sequence shown here is derived from an EMBL/GenBank/DDBJ whole genome shotgun (WGS) entry which is preliminary data.</text>
</comment>
<feature type="domain" description="Transglutaminase-like" evidence="1">
    <location>
        <begin position="173"/>
        <end position="242"/>
    </location>
</feature>
<dbReference type="OrthoDB" id="9804023at2"/>
<organism evidence="2 3">
    <name type="scientific">Thalassospira profundimaris</name>
    <dbReference type="NCBI Taxonomy" id="502049"/>
    <lineage>
        <taxon>Bacteria</taxon>
        <taxon>Pseudomonadati</taxon>
        <taxon>Pseudomonadota</taxon>
        <taxon>Alphaproteobacteria</taxon>
        <taxon>Rhodospirillales</taxon>
        <taxon>Thalassospiraceae</taxon>
        <taxon>Thalassospira</taxon>
    </lineage>
</organism>
<dbReference type="Gene3D" id="3.10.620.30">
    <property type="match status" value="1"/>
</dbReference>
<dbReference type="Pfam" id="PF01841">
    <property type="entry name" value="Transglut_core"/>
    <property type="match status" value="1"/>
</dbReference>
<dbReference type="InterPro" id="IPR013589">
    <property type="entry name" value="Bac_transglu_N"/>
</dbReference>
<dbReference type="SUPFAM" id="SSF54001">
    <property type="entry name" value="Cysteine proteinases"/>
    <property type="match status" value="1"/>
</dbReference>
<dbReference type="PANTHER" id="PTHR33490">
    <property type="entry name" value="BLR5614 PROTEIN-RELATED"/>
    <property type="match status" value="1"/>
</dbReference>
<dbReference type="Pfam" id="PF08379">
    <property type="entry name" value="Bact_transglu_N"/>
    <property type="match status" value="1"/>
</dbReference>
<dbReference type="Proteomes" id="UP000252255">
    <property type="component" value="Unassembled WGS sequence"/>
</dbReference>
<dbReference type="EMBL" id="JPWI01000013">
    <property type="protein sequence ID" value="RCK43542.1"/>
    <property type="molecule type" value="Genomic_DNA"/>
</dbReference>
<dbReference type="SMART" id="SM00460">
    <property type="entry name" value="TGc"/>
    <property type="match status" value="1"/>
</dbReference>
<protein>
    <submittedName>
        <fullName evidence="2">Transglutaminase</fullName>
    </submittedName>
</protein>
<dbReference type="AlphaFoldDB" id="A0A367WSX0"/>
<dbReference type="RefSeq" id="WP_114099421.1">
    <property type="nucleotide sequence ID" value="NZ_JPWI01000013.1"/>
</dbReference>